<dbReference type="SMART" id="SM00855">
    <property type="entry name" value="PGAM"/>
    <property type="match status" value="1"/>
</dbReference>
<keyword evidence="1" id="KW-0472">Membrane</keyword>
<proteinExistence type="predicted"/>
<dbReference type="SUPFAM" id="SSF53254">
    <property type="entry name" value="Phosphoglycerate mutase-like"/>
    <property type="match status" value="1"/>
</dbReference>
<dbReference type="InterPro" id="IPR029033">
    <property type="entry name" value="His_PPase_superfam"/>
</dbReference>
<sequence length="412" mass="47815">MTMLDKYVEYARSSRNHLQLLACYTVQVSTHPSLLWNWLVTFAYLVATSVKALLYGIPFFIAFVFTTPLQFVLEIGDYIYFAINNGVNVIIVRHGEAVSNVRSGEWRSDGLTDFGIKATQDFARHMEIKNVYSFVSSQSIRSIQTVQIIENELTTRANTRANVAVNRPNIHYHPDFRELTDWPHDQPINMQHREDMSYTYEKLCGGSGEDSETLTGKQVVDLNDSGCQAMSHTLDLFPHREYLKNRVKKARIWLREIVKEALAYHRRNRIYGRPTIVLVCHGGFLNPFLGEYRCDFTRSQNSENWEWASSTTLRNLDAVVYSFASLTDPDAQLVEQEKSDEWSEVLGQHYRHLGSERKCGGDVNHEREYWRFLERAAERVRNQDKLLLNRLFRSQGWQLTTSNAKWTLEPLA</sequence>
<keyword evidence="3" id="KW-1185">Reference proteome</keyword>
<name>A0ABR2I927_9PEZI</name>
<protein>
    <submittedName>
        <fullName evidence="2">Uncharacterized protein</fullName>
    </submittedName>
</protein>
<comment type="caution">
    <text evidence="2">The sequence shown here is derived from an EMBL/GenBank/DDBJ whole genome shotgun (WGS) entry which is preliminary data.</text>
</comment>
<dbReference type="Gene3D" id="3.40.50.1240">
    <property type="entry name" value="Phosphoglycerate mutase-like"/>
    <property type="match status" value="1"/>
</dbReference>
<dbReference type="InterPro" id="IPR013078">
    <property type="entry name" value="His_Pase_superF_clade-1"/>
</dbReference>
<feature type="transmembrane region" description="Helical" evidence="1">
    <location>
        <begin position="21"/>
        <end position="46"/>
    </location>
</feature>
<accession>A0ABR2I927</accession>
<dbReference type="Pfam" id="PF00300">
    <property type="entry name" value="His_Phos_1"/>
    <property type="match status" value="1"/>
</dbReference>
<reference evidence="2 3" key="1">
    <citation type="journal article" date="2024" name="IMA Fungus">
        <title>Apiospora arundinis, a panoply of carbohydrate-active enzymes and secondary metabolites.</title>
        <authorList>
            <person name="Sorensen T."/>
            <person name="Petersen C."/>
            <person name="Muurmann A.T."/>
            <person name="Christiansen J.V."/>
            <person name="Brundto M.L."/>
            <person name="Overgaard C.K."/>
            <person name="Boysen A.T."/>
            <person name="Wollenberg R.D."/>
            <person name="Larsen T.O."/>
            <person name="Sorensen J.L."/>
            <person name="Nielsen K.L."/>
            <person name="Sondergaard T.E."/>
        </authorList>
    </citation>
    <scope>NUCLEOTIDE SEQUENCE [LARGE SCALE GENOMIC DNA]</scope>
    <source>
        <strain evidence="2 3">AAU 773</strain>
    </source>
</reference>
<organism evidence="2 3">
    <name type="scientific">Apiospora arundinis</name>
    <dbReference type="NCBI Taxonomy" id="335852"/>
    <lineage>
        <taxon>Eukaryota</taxon>
        <taxon>Fungi</taxon>
        <taxon>Dikarya</taxon>
        <taxon>Ascomycota</taxon>
        <taxon>Pezizomycotina</taxon>
        <taxon>Sordariomycetes</taxon>
        <taxon>Xylariomycetidae</taxon>
        <taxon>Amphisphaeriales</taxon>
        <taxon>Apiosporaceae</taxon>
        <taxon>Apiospora</taxon>
    </lineage>
</organism>
<gene>
    <name evidence="2" type="ORF">PGQ11_010228</name>
</gene>
<dbReference type="CDD" id="cd07067">
    <property type="entry name" value="HP_PGM_like"/>
    <property type="match status" value="1"/>
</dbReference>
<keyword evidence="1" id="KW-0812">Transmembrane</keyword>
<evidence type="ECO:0000313" key="3">
    <source>
        <dbReference type="Proteomes" id="UP001390339"/>
    </source>
</evidence>
<evidence type="ECO:0000313" key="2">
    <source>
        <dbReference type="EMBL" id="KAK8859494.1"/>
    </source>
</evidence>
<dbReference type="EMBL" id="JAPCWZ010000006">
    <property type="protein sequence ID" value="KAK8859494.1"/>
    <property type="molecule type" value="Genomic_DNA"/>
</dbReference>
<dbReference type="Proteomes" id="UP001390339">
    <property type="component" value="Unassembled WGS sequence"/>
</dbReference>
<keyword evidence="1" id="KW-1133">Transmembrane helix</keyword>
<evidence type="ECO:0000256" key="1">
    <source>
        <dbReference type="SAM" id="Phobius"/>
    </source>
</evidence>